<evidence type="ECO:0000256" key="1">
    <source>
        <dbReference type="SAM" id="MobiDB-lite"/>
    </source>
</evidence>
<name>A0AA37HNB8_9HYPH</name>
<feature type="compositionally biased region" description="Low complexity" evidence="1">
    <location>
        <begin position="273"/>
        <end position="288"/>
    </location>
</feature>
<reference evidence="2" key="2">
    <citation type="submission" date="2021-08" db="EMBL/GenBank/DDBJ databases">
        <authorList>
            <person name="Tani A."/>
            <person name="Ola A."/>
            <person name="Ogura Y."/>
            <person name="Katsura K."/>
            <person name="Hayashi T."/>
        </authorList>
    </citation>
    <scope>NUCLEOTIDE SEQUENCE</scope>
    <source>
        <strain evidence="2">NBRC 103626</strain>
    </source>
</reference>
<gene>
    <name evidence="2" type="ORF">NBEOAGPD_2082</name>
</gene>
<evidence type="ECO:0000313" key="3">
    <source>
        <dbReference type="Proteomes" id="UP001055108"/>
    </source>
</evidence>
<reference evidence="2" key="1">
    <citation type="journal article" date="2016" name="Front. Microbiol.">
        <title>Genome Sequence of the Piezophilic, Mesophilic Sulfate-Reducing Bacterium Desulfovibrio indicus J2T.</title>
        <authorList>
            <person name="Cao J."/>
            <person name="Maignien L."/>
            <person name="Shao Z."/>
            <person name="Alain K."/>
            <person name="Jebbar M."/>
        </authorList>
    </citation>
    <scope>NUCLEOTIDE SEQUENCE</scope>
    <source>
        <strain evidence="2">NBRC 103626</strain>
    </source>
</reference>
<dbReference type="SUPFAM" id="SSF55154">
    <property type="entry name" value="CYTH-like phosphatases"/>
    <property type="match status" value="1"/>
</dbReference>
<keyword evidence="3" id="KW-1185">Reference proteome</keyword>
<dbReference type="EMBL" id="BPQM01000045">
    <property type="protein sequence ID" value="GJD78863.1"/>
    <property type="molecule type" value="Genomic_DNA"/>
</dbReference>
<dbReference type="InterPro" id="IPR033469">
    <property type="entry name" value="CYTH-like_dom_sf"/>
</dbReference>
<feature type="region of interest" description="Disordered" evidence="1">
    <location>
        <begin position="218"/>
        <end position="309"/>
    </location>
</feature>
<feature type="compositionally biased region" description="Basic and acidic residues" evidence="1">
    <location>
        <begin position="252"/>
        <end position="263"/>
    </location>
</feature>
<dbReference type="RefSeq" id="WP_238302693.1">
    <property type="nucleotide sequence ID" value="NZ_BPQM01000045.1"/>
</dbReference>
<feature type="compositionally biased region" description="Low complexity" evidence="1">
    <location>
        <begin position="218"/>
        <end position="251"/>
    </location>
</feature>
<evidence type="ECO:0008006" key="4">
    <source>
        <dbReference type="Google" id="ProtNLM"/>
    </source>
</evidence>
<dbReference type="Proteomes" id="UP001055108">
    <property type="component" value="Unassembled WGS sequence"/>
</dbReference>
<evidence type="ECO:0000313" key="2">
    <source>
        <dbReference type="EMBL" id="GJD78863.1"/>
    </source>
</evidence>
<sequence length="309" mass="32563">MSVVRRFLIAPALVRLIRKERGGSRITEGYFAPQAGRTSFVRVDGQNCHLVLTVKGADGVLNEERTEVPRAHGDALLDVCPGKAAYDRTALTVAGREVLIDRYVSPGTLDLVSVGFDNENDARGFSAPAWFGREVSEDAAFERQAVALQGVPQAGDVALSNAALDAVLDLLEPRFGFGRYGNNTSSRPAEPRAEGDEGVVNSLRRIAGGGAAAAPAAAVAAPEVAPEQPIEQPAPAHEPAAEPAPAPASASEEQRPTDARIDDVIESLSQALGAAIQQPQEPAQPAGGEDPGAAFERWTVRPRRTQPQT</sequence>
<organism evidence="2 3">
    <name type="scientific">Methylobacterium gregans</name>
    <dbReference type="NCBI Taxonomy" id="374424"/>
    <lineage>
        <taxon>Bacteria</taxon>
        <taxon>Pseudomonadati</taxon>
        <taxon>Pseudomonadota</taxon>
        <taxon>Alphaproteobacteria</taxon>
        <taxon>Hyphomicrobiales</taxon>
        <taxon>Methylobacteriaceae</taxon>
        <taxon>Methylobacterium</taxon>
    </lineage>
</organism>
<accession>A0AA37HNB8</accession>
<feature type="compositionally biased region" description="Basic residues" evidence="1">
    <location>
        <begin position="300"/>
        <end position="309"/>
    </location>
</feature>
<dbReference type="Gene3D" id="2.40.320.10">
    <property type="entry name" value="Hypothetical Protein Pfu-838710-001"/>
    <property type="match status" value="1"/>
</dbReference>
<protein>
    <recommendedName>
        <fullName evidence="4">CYTH domain-containing protein</fullName>
    </recommendedName>
</protein>
<comment type="caution">
    <text evidence="2">The sequence shown here is derived from an EMBL/GenBank/DDBJ whole genome shotgun (WGS) entry which is preliminary data.</text>
</comment>
<proteinExistence type="predicted"/>
<dbReference type="AlphaFoldDB" id="A0AA37HNB8"/>